<dbReference type="STRING" id="1123014.SAMN02745746_00980"/>
<dbReference type="PANTHER" id="PTHR10151:SF120">
    <property type="entry name" value="BIS(5'-ADENOSYL)-TRIPHOSPHATASE"/>
    <property type="match status" value="1"/>
</dbReference>
<organism evidence="1 2">
    <name type="scientific">Pseudogulbenkiania subflava DSM 22618</name>
    <dbReference type="NCBI Taxonomy" id="1123014"/>
    <lineage>
        <taxon>Bacteria</taxon>
        <taxon>Pseudomonadati</taxon>
        <taxon>Pseudomonadota</taxon>
        <taxon>Betaproteobacteria</taxon>
        <taxon>Neisseriales</taxon>
        <taxon>Chromobacteriaceae</taxon>
        <taxon>Pseudogulbenkiania</taxon>
    </lineage>
</organism>
<dbReference type="Proteomes" id="UP000192920">
    <property type="component" value="Unassembled WGS sequence"/>
</dbReference>
<evidence type="ECO:0000313" key="2">
    <source>
        <dbReference type="Proteomes" id="UP000192920"/>
    </source>
</evidence>
<dbReference type="InterPro" id="IPR017850">
    <property type="entry name" value="Alkaline_phosphatase_core_sf"/>
</dbReference>
<dbReference type="Gene3D" id="3.40.720.10">
    <property type="entry name" value="Alkaline Phosphatase, subunit A"/>
    <property type="match status" value="1"/>
</dbReference>
<dbReference type="RefSeq" id="WP_085275313.1">
    <property type="nucleotide sequence ID" value="NZ_FXAG01000004.1"/>
</dbReference>
<protein>
    <submittedName>
        <fullName evidence="1">Predicted pyrophosphatase or phosphodiesterase, AlkP superfamily</fullName>
    </submittedName>
</protein>
<sequence>MQQHCLGASWPDYHGRSLLNLTATLAEALGGPTGHLPLRHPALTGLAARRHVVLLVIDGLGEQQLQALGPESTLRRYQHGTLTSVFPSTTAAAITTLMTGEPPVRHGLTGWHVYQKNPERIVAALPLTVRWPEDDTSDAATVAETLFETPALFDRFDRPATVLHPAYISDSPYSRQHSGQARRLAYRGIEDLFGQLQQIMQADNGPSFVYGYLPQLDSAMHAHGTRAEPVRQLFAQIDQAFRQFTESLRGQDVTVLVTADHGFIDAPLERQIDLEDYPELLEDLRAPLSGERRVTFCHVRPGRCEAFLANARRLLGHAAWCLESGVLLEQGVFGPGPQHAELAQRIGEAVLIMKDDWTLRDLAPGEKPYYLPGVHAGVSAAEMTVPLIVFDGR</sequence>
<dbReference type="PANTHER" id="PTHR10151">
    <property type="entry name" value="ECTONUCLEOTIDE PYROPHOSPHATASE/PHOSPHODIESTERASE"/>
    <property type="match status" value="1"/>
</dbReference>
<reference evidence="2" key="1">
    <citation type="submission" date="2017-04" db="EMBL/GenBank/DDBJ databases">
        <authorList>
            <person name="Varghese N."/>
            <person name="Submissions S."/>
        </authorList>
    </citation>
    <scope>NUCLEOTIDE SEQUENCE [LARGE SCALE GENOMIC DNA]</scope>
    <source>
        <strain evidence="2">DSM 22618</strain>
    </source>
</reference>
<gene>
    <name evidence="1" type="ORF">SAMN02745746_00980</name>
</gene>
<dbReference type="EMBL" id="FXAG01000004">
    <property type="protein sequence ID" value="SMF05953.1"/>
    <property type="molecule type" value="Genomic_DNA"/>
</dbReference>
<dbReference type="AlphaFoldDB" id="A0A1Y6BIL0"/>
<dbReference type="InterPro" id="IPR002591">
    <property type="entry name" value="Phosphodiest/P_Trfase"/>
</dbReference>
<name>A0A1Y6BIL0_9NEIS</name>
<evidence type="ECO:0000313" key="1">
    <source>
        <dbReference type="EMBL" id="SMF05953.1"/>
    </source>
</evidence>
<dbReference type="Pfam" id="PF01663">
    <property type="entry name" value="Phosphodiest"/>
    <property type="match status" value="1"/>
</dbReference>
<proteinExistence type="predicted"/>
<dbReference type="GO" id="GO:0016787">
    <property type="term" value="F:hydrolase activity"/>
    <property type="evidence" value="ECO:0007669"/>
    <property type="project" value="UniProtKB-ARBA"/>
</dbReference>
<accession>A0A1Y6BIL0</accession>
<keyword evidence="2" id="KW-1185">Reference proteome</keyword>
<dbReference type="SUPFAM" id="SSF53649">
    <property type="entry name" value="Alkaline phosphatase-like"/>
    <property type="match status" value="1"/>
</dbReference>